<evidence type="ECO:0000256" key="4">
    <source>
        <dbReference type="ARBA" id="ARBA00022454"/>
    </source>
</evidence>
<feature type="compositionally biased region" description="Polar residues" evidence="9">
    <location>
        <begin position="7"/>
        <end position="18"/>
    </location>
</feature>
<feature type="domain" description="Transcription elongation factor Spt6 helix-hairpin-helix motif" evidence="12">
    <location>
        <begin position="927"/>
        <end position="1036"/>
    </location>
</feature>
<feature type="region of interest" description="Disordered" evidence="9">
    <location>
        <begin position="1257"/>
        <end position="1280"/>
    </location>
</feature>
<dbReference type="InterPro" id="IPR035018">
    <property type="entry name" value="Spt6_SH2_C"/>
</dbReference>
<keyword evidence="5" id="KW-0727">SH2 domain</keyword>
<feature type="compositionally biased region" description="Acidic residues" evidence="9">
    <location>
        <begin position="118"/>
        <end position="127"/>
    </location>
</feature>
<proteinExistence type="inferred from homology"/>
<evidence type="ECO:0000256" key="1">
    <source>
        <dbReference type="ARBA" id="ARBA00004123"/>
    </source>
</evidence>
<evidence type="ECO:0000256" key="5">
    <source>
        <dbReference type="ARBA" id="ARBA00022999"/>
    </source>
</evidence>
<protein>
    <recommendedName>
        <fullName evidence="8">Transcription elongation factor Spt6</fullName>
    </recommendedName>
</protein>
<comment type="function">
    <text evidence="8">Plays a role in maintenance of chromatin structure during RNA polymerase II transcription elongation thereby repressing transcription initiation from cryptic promoters. Mediates the reassembly of nucleosomes onto the promoters of at least a selected set of genes during repression; the nucleosome reassembly is essential for transcriptional repression.</text>
</comment>
<feature type="compositionally biased region" description="Acidic residues" evidence="9">
    <location>
        <begin position="69"/>
        <end position="80"/>
    </location>
</feature>
<dbReference type="SUPFAM" id="SSF47781">
    <property type="entry name" value="RuvA domain 2-like"/>
    <property type="match status" value="2"/>
</dbReference>
<evidence type="ECO:0000259" key="14">
    <source>
        <dbReference type="Pfam" id="PF14641"/>
    </source>
</evidence>
<dbReference type="CDD" id="cd09918">
    <property type="entry name" value="SH2_Nterm_SPT6_like"/>
    <property type="match status" value="1"/>
</dbReference>
<comment type="similarity">
    <text evidence="3 8">Belongs to the SPT6 family.</text>
</comment>
<dbReference type="Gene3D" id="1.10.150.850">
    <property type="entry name" value="Spt6, helix-hairpin-helix domain"/>
    <property type="match status" value="1"/>
</dbReference>
<accession>A0ABR1LYN8</accession>
<feature type="compositionally biased region" description="Basic and acidic residues" evidence="9">
    <location>
        <begin position="180"/>
        <end position="193"/>
    </location>
</feature>
<comment type="subcellular location">
    <subcellularLocation>
        <location evidence="2">Chromosome</location>
    </subcellularLocation>
    <subcellularLocation>
        <location evidence="1 8">Nucleus</location>
    </subcellularLocation>
</comment>
<dbReference type="InterPro" id="IPR010994">
    <property type="entry name" value="RuvA_2-like"/>
</dbReference>
<dbReference type="InterPro" id="IPR023319">
    <property type="entry name" value="Tex-like_HTH_dom_sf"/>
</dbReference>
<feature type="compositionally biased region" description="Acidic residues" evidence="9">
    <location>
        <begin position="96"/>
        <end position="108"/>
    </location>
</feature>
<reference evidence="17 18" key="1">
    <citation type="submission" date="2024-04" db="EMBL/GenBank/DDBJ databases">
        <title>Phyllosticta paracitricarpa is synonymous to the EU quarantine fungus P. citricarpa based on phylogenomic analyses.</title>
        <authorList>
            <consortium name="Lawrence Berkeley National Laboratory"/>
            <person name="Van Ingen-Buijs V.A."/>
            <person name="Van Westerhoven A.C."/>
            <person name="Haridas S."/>
            <person name="Skiadas P."/>
            <person name="Martin F."/>
            <person name="Groenewald J.Z."/>
            <person name="Crous P.W."/>
            <person name="Seidl M.F."/>
        </authorList>
    </citation>
    <scope>NUCLEOTIDE SEQUENCE [LARGE SCALE GENOMIC DNA]</scope>
    <source>
        <strain evidence="17 18">CBS 122670</strain>
    </source>
</reference>
<dbReference type="Gene3D" id="3.30.505.10">
    <property type="entry name" value="SH2 domain"/>
    <property type="match status" value="2"/>
</dbReference>
<evidence type="ECO:0000259" key="16">
    <source>
        <dbReference type="Pfam" id="PF22706"/>
    </source>
</evidence>
<evidence type="ECO:0000256" key="6">
    <source>
        <dbReference type="ARBA" id="ARBA00023163"/>
    </source>
</evidence>
<keyword evidence="17" id="KW-0251">Elongation factor</keyword>
<dbReference type="InterPro" id="IPR049540">
    <property type="entry name" value="Spt6-like_S1"/>
</dbReference>
<evidence type="ECO:0000259" key="12">
    <source>
        <dbReference type="Pfam" id="PF14635"/>
    </source>
</evidence>
<feature type="compositionally biased region" description="Basic residues" evidence="9">
    <location>
        <begin position="131"/>
        <end position="141"/>
    </location>
</feature>
<dbReference type="InterPro" id="IPR032706">
    <property type="entry name" value="Spt6_HHH"/>
</dbReference>
<dbReference type="Pfam" id="PF14641">
    <property type="entry name" value="HTH_44"/>
    <property type="match status" value="1"/>
</dbReference>
<name>A0ABR1LYN8_9PEZI</name>
<dbReference type="InterPro" id="IPR023323">
    <property type="entry name" value="Tex-like_dom_sf"/>
</dbReference>
<dbReference type="PIRSF" id="PIRSF036947">
    <property type="entry name" value="Spt6"/>
    <property type="match status" value="1"/>
</dbReference>
<evidence type="ECO:0000259" key="13">
    <source>
        <dbReference type="Pfam" id="PF14639"/>
    </source>
</evidence>
<dbReference type="InterPro" id="IPR042066">
    <property type="entry name" value="Spt6_death-like"/>
</dbReference>
<dbReference type="Gene3D" id="1.10.3500.10">
    <property type="entry name" value="Tex N-terminal region-like"/>
    <property type="match status" value="1"/>
</dbReference>
<keyword evidence="18" id="KW-1185">Reference proteome</keyword>
<feature type="compositionally biased region" description="Acidic residues" evidence="9">
    <location>
        <begin position="195"/>
        <end position="206"/>
    </location>
</feature>
<dbReference type="InterPro" id="IPR028083">
    <property type="entry name" value="Spt6_acidic_N_dom"/>
</dbReference>
<dbReference type="PANTHER" id="PTHR10145:SF6">
    <property type="entry name" value="TRANSCRIPTION ELONGATION FACTOR SPT6"/>
    <property type="match status" value="1"/>
</dbReference>
<dbReference type="SUPFAM" id="SSF55550">
    <property type="entry name" value="SH2 domain"/>
    <property type="match status" value="1"/>
</dbReference>
<feature type="region of interest" description="Disordered" evidence="9">
    <location>
        <begin position="1"/>
        <end position="20"/>
    </location>
</feature>
<feature type="compositionally biased region" description="Acidic residues" evidence="9">
    <location>
        <begin position="223"/>
        <end position="245"/>
    </location>
</feature>
<feature type="domain" description="Spt6 SH2" evidence="11">
    <location>
        <begin position="1257"/>
        <end position="1467"/>
    </location>
</feature>
<dbReference type="InterPro" id="IPR035420">
    <property type="entry name" value="Spt6_SH2"/>
</dbReference>
<dbReference type="InterPro" id="IPR055179">
    <property type="entry name" value="Tex-like_central_region"/>
</dbReference>
<feature type="compositionally biased region" description="Acidic residues" evidence="9">
    <location>
        <begin position="145"/>
        <end position="158"/>
    </location>
</feature>
<evidence type="ECO:0000259" key="11">
    <source>
        <dbReference type="Pfam" id="PF14633"/>
    </source>
</evidence>
<evidence type="ECO:0000313" key="18">
    <source>
        <dbReference type="Proteomes" id="UP001365128"/>
    </source>
</evidence>
<feature type="domain" description="Spt6-like S1/OB" evidence="15">
    <location>
        <begin position="1149"/>
        <end position="1240"/>
    </location>
</feature>
<keyword evidence="4" id="KW-0158">Chromosome</keyword>
<dbReference type="SUPFAM" id="SSF158832">
    <property type="entry name" value="Tex N-terminal region-like"/>
    <property type="match status" value="1"/>
</dbReference>
<dbReference type="Gene3D" id="1.10.10.2740">
    <property type="entry name" value="Spt6, Death-like domain"/>
    <property type="match status" value="1"/>
</dbReference>
<dbReference type="Pfam" id="PF22706">
    <property type="entry name" value="Tex_central_region"/>
    <property type="match status" value="1"/>
</dbReference>
<dbReference type="EMBL" id="JBBPDW010000030">
    <property type="protein sequence ID" value="KAK7538877.1"/>
    <property type="molecule type" value="Genomic_DNA"/>
</dbReference>
<dbReference type="Gene3D" id="3.30.420.140">
    <property type="entry name" value="YqgF/RNase H-like domain"/>
    <property type="match status" value="1"/>
</dbReference>
<keyword evidence="17" id="KW-0648">Protein biosynthesis</keyword>
<evidence type="ECO:0000256" key="8">
    <source>
        <dbReference type="PIRNR" id="PIRNR036947"/>
    </source>
</evidence>
<dbReference type="Pfam" id="PF14632">
    <property type="entry name" value="SPT6_acidic"/>
    <property type="match status" value="1"/>
</dbReference>
<keyword evidence="7 8" id="KW-0539">Nucleus</keyword>
<dbReference type="InterPro" id="IPR037027">
    <property type="entry name" value="YqgF/RNaseH-like_dom_sf"/>
</dbReference>
<dbReference type="SUPFAM" id="SSF53098">
    <property type="entry name" value="Ribonuclease H-like"/>
    <property type="match status" value="1"/>
</dbReference>
<evidence type="ECO:0000256" key="3">
    <source>
        <dbReference type="ARBA" id="ARBA00009253"/>
    </source>
</evidence>
<dbReference type="Proteomes" id="UP001365128">
    <property type="component" value="Unassembled WGS sequence"/>
</dbReference>
<dbReference type="Pfam" id="PF14633">
    <property type="entry name" value="SH2_2"/>
    <property type="match status" value="1"/>
</dbReference>
<dbReference type="Pfam" id="PF14635">
    <property type="entry name" value="HHH_7"/>
    <property type="match status" value="1"/>
</dbReference>
<dbReference type="InterPro" id="IPR012337">
    <property type="entry name" value="RNaseH-like_sf"/>
</dbReference>
<keyword evidence="6 8" id="KW-0804">Transcription</keyword>
<evidence type="ECO:0000256" key="7">
    <source>
        <dbReference type="ARBA" id="ARBA00023242"/>
    </source>
</evidence>
<dbReference type="InterPro" id="IPR028231">
    <property type="entry name" value="Spt6_YqgF"/>
</dbReference>
<dbReference type="PANTHER" id="PTHR10145">
    <property type="entry name" value="TRANSCRIPTION ELONGATION FACTOR SPT6"/>
    <property type="match status" value="1"/>
</dbReference>
<feature type="compositionally biased region" description="Basic and acidic residues" evidence="9">
    <location>
        <begin position="1263"/>
        <end position="1277"/>
    </location>
</feature>
<feature type="region of interest" description="Disordered" evidence="9">
    <location>
        <begin position="68"/>
        <end position="260"/>
    </location>
</feature>
<dbReference type="GO" id="GO:0003746">
    <property type="term" value="F:translation elongation factor activity"/>
    <property type="evidence" value="ECO:0007669"/>
    <property type="project" value="UniProtKB-KW"/>
</dbReference>
<dbReference type="Gene3D" id="1.10.10.650">
    <property type="entry name" value="RuvA domain 2-like"/>
    <property type="match status" value="1"/>
</dbReference>
<feature type="domain" description="Tex-like central region" evidence="16">
    <location>
        <begin position="565"/>
        <end position="737"/>
    </location>
</feature>
<feature type="domain" description="Helix-turn-helix DNA-binding" evidence="14">
    <location>
        <begin position="357"/>
        <end position="466"/>
    </location>
</feature>
<dbReference type="Pfam" id="PF21710">
    <property type="entry name" value="Spt6_S1"/>
    <property type="match status" value="1"/>
</dbReference>
<evidence type="ECO:0000256" key="2">
    <source>
        <dbReference type="ARBA" id="ARBA00004286"/>
    </source>
</evidence>
<feature type="domain" description="Transcription elongation factor Spt6 YqgF" evidence="13">
    <location>
        <begin position="763"/>
        <end position="925"/>
    </location>
</feature>
<feature type="compositionally biased region" description="Basic and acidic residues" evidence="9">
    <location>
        <begin position="207"/>
        <end position="217"/>
    </location>
</feature>
<feature type="domain" description="Spt6 acidic N-terminal" evidence="10">
    <location>
        <begin position="96"/>
        <end position="182"/>
    </location>
</feature>
<sequence length="1477" mass="169582">MNAEPRFQTTPSRFSTQEPLLHRATLPLNLPLPPTRFTSRQSTLFLSWLPWPQLNMAASLLDVAAELGSESDDGDYDEENGEQKQRNGNGAPGVDDSSEEEDDDDDEEAARAVREGFIVDEDEDDEEERKARRREKRKRRREQREEEEAALDEEDLDLIGETVPREEPTQSKFKRLKRGHREERSPRAPRGVDEIFSDEDDDLGDGYDERPSRREPRGGINDEFADFIEEDVFEDEEGLQDEEDREVARPGKRMPGVVGFPEAGLDEAEMEDYRNAFGDGTEYDWALQLQEEMDEEDRGDEKPLELKDVFEPAQLAEKMMTEEDDIIRFNDVPERFQIARKPFKELELSEEEMTTRLNTEYVWISNLLWPKTRLTPSLLEPFQQAVRKVLEFMNLEDLEVPFIFNHRKDYLIHSSTDQDPDDADGNTGPQRLLTQAHLWEIVELDLKFRAYMEKVEALQRTRDNLASISSIKDQVLETLLDKAETIEEIQDIQDYVHFQYSAQLKDVEIAESESTGVQKKARASSTRWERMRASKAYNLVRAVGITSDDLAHNLNRDGHRVYTEDPQEAPDDMADSLIDEEYNTGKNVLRAAKTTFAEELVMSPRMRHVMRRLYYENGLLDVYRTEKGLRKITEDHPYYEFKYLRNQGYSAVARRPELFLRMLKAEDEGMVEVKIRLQDQDRIRKEFEDIFCTDNRSDVAQAWNDLRRQILSTALPRLDRIISKGVKESLRNECENSLAKSCRDKFTEKLDQAPYKPKGMALGTIPRVIALSNGNGVPGRDAICYASVNEEGLMTDSGKFVDLHPGNKEKYIADAKEIEDFKKMIWDFRPDVVAVSGFSAETRKLFKDLQQIVDDHDLRGADYEDEDGHEKNDKLEIVIVNDEVARLYHTSDRSNTEHPGVPSLVKYCVALAHYIQSPLKEYAALGKDIVSISFDPNQNLLSQEKLLKYLEMALVDIVNLVGVDINEALQDPNLATLLPHVCGLGPRKAQQLLKVINLNGGVVNSRDELVGDPDKKIMPAVGFKVWTNCASFLYIQHEPTDPESEYLDGTRVHPEDYELGRKMAADALEMDEEDIKAEVDENGPAAVVKRLVRDEAQDKVNDLVLEEYAEQLEQQFNQKKRATLETIRAELQVPYEELRNKYSYLNSEEVFTMLTGETRESLTEGMIVPVKIRRVFPDRVEARLDCGVEAVADEHNLPRTVGGDRGLDPRQVFQSNQTVQAKLLFLNRKGFSATISLDEQALKTGFERHIERQQGEWDFEQEQVDRDAEAKEKESKTGRAQRVIKHPLFRPFNAAQAEEFLGSHSRGDVVIRPSGRGLDHLAVTWKVADGVYQHIDVLELDKENEFSLGRTLKIGGKYTYSDLDELIVGHVKAMAKKVEEMMGDEKYNNGTRAQTEAWLSTYTEANPKRSMYAFCLCPQYPGYFYLCFKAGRDAPFQAWPVKIIPNAFELQKNMYPDMRSLKNGFKLLYANTKARGR</sequence>
<dbReference type="Pfam" id="PF14639">
    <property type="entry name" value="YqgF"/>
    <property type="match status" value="1"/>
</dbReference>
<dbReference type="InterPro" id="IPR035019">
    <property type="entry name" value="Spt6_SH2_N"/>
</dbReference>
<dbReference type="CDD" id="cd09928">
    <property type="entry name" value="SH2_Cterm_SPT6_like"/>
    <property type="match status" value="1"/>
</dbReference>
<dbReference type="InterPro" id="IPR036860">
    <property type="entry name" value="SH2_dom_sf"/>
</dbReference>
<comment type="caution">
    <text evidence="17">The sequence shown here is derived from an EMBL/GenBank/DDBJ whole genome shotgun (WGS) entry which is preliminary data.</text>
</comment>
<evidence type="ECO:0000256" key="9">
    <source>
        <dbReference type="SAM" id="MobiDB-lite"/>
    </source>
</evidence>
<dbReference type="InterPro" id="IPR017072">
    <property type="entry name" value="TF_Spt6"/>
</dbReference>
<evidence type="ECO:0000259" key="15">
    <source>
        <dbReference type="Pfam" id="PF21710"/>
    </source>
</evidence>
<evidence type="ECO:0000313" key="17">
    <source>
        <dbReference type="EMBL" id="KAK7538877.1"/>
    </source>
</evidence>
<dbReference type="InterPro" id="IPR028088">
    <property type="entry name" value="Spt6_HTH_DNA-bd_dom"/>
</dbReference>
<evidence type="ECO:0000259" key="10">
    <source>
        <dbReference type="Pfam" id="PF14632"/>
    </source>
</evidence>
<organism evidence="17 18">
    <name type="scientific">Phyllosticta citricarpa</name>
    <dbReference type="NCBI Taxonomy" id="55181"/>
    <lineage>
        <taxon>Eukaryota</taxon>
        <taxon>Fungi</taxon>
        <taxon>Dikarya</taxon>
        <taxon>Ascomycota</taxon>
        <taxon>Pezizomycotina</taxon>
        <taxon>Dothideomycetes</taxon>
        <taxon>Dothideomycetes incertae sedis</taxon>
        <taxon>Botryosphaeriales</taxon>
        <taxon>Phyllostictaceae</taxon>
        <taxon>Phyllosticta</taxon>
    </lineage>
</organism>
<gene>
    <name evidence="17" type="ORF">IWX46DRAFT_232971</name>
</gene>